<sequence>MKPTRGAWCAIAVAALTLATGCGSGGGDDGGDGASGGAKKGGGSATIALFLPETKTTRYEAFDRPLFQARVKQLCPGCEVIYGNADQDPAKQQAQVESAIAQGADVIALDAVDAKAVAPQVNQARQRRIPVIAYDRLITGIDYAYFVSFNNVRVGEMQGQALLDALKARGTLGKGQIVMLNGSPTDPSSADYKKGAHNVLDGKVRIGREFDTPDWSPDKAQQEMEQAITALGRERVVGVLSANDGMAGGAIAAMKRAGYDPLPPITGQDAELTAVQRIVTGEQNMTVYLNIRAQAYKAAELAVALANGDRPAAPAKVDNGTSGIPAFLLDPTAVTKDRIKDTIVKDGFWTVAKICAGEAARACAGAGLR</sequence>
<comment type="caution">
    <text evidence="5">The sequence shown here is derived from an EMBL/GenBank/DDBJ whole genome shotgun (WGS) entry which is preliminary data.</text>
</comment>
<dbReference type="PANTHER" id="PTHR30036">
    <property type="entry name" value="D-XYLOSE-BINDING PERIPLASMIC PROTEIN"/>
    <property type="match status" value="1"/>
</dbReference>
<name>A0ABW2CEA6_9ACTN</name>
<dbReference type="EMBL" id="JBHSXS010000001">
    <property type="protein sequence ID" value="MFC6878810.1"/>
    <property type="molecule type" value="Genomic_DNA"/>
</dbReference>
<dbReference type="PROSITE" id="PS51257">
    <property type="entry name" value="PROKAR_LIPOPROTEIN"/>
    <property type="match status" value="1"/>
</dbReference>
<comment type="subcellular location">
    <subcellularLocation>
        <location evidence="1">Cell envelope</location>
    </subcellularLocation>
</comment>
<dbReference type="Gene3D" id="3.40.50.2300">
    <property type="match status" value="2"/>
</dbReference>
<keyword evidence="2 3" id="KW-0732">Signal</keyword>
<accession>A0ABW2CEA6</accession>
<dbReference type="CDD" id="cd19995">
    <property type="entry name" value="PBP1_ABC_xylose_binding-like"/>
    <property type="match status" value="1"/>
</dbReference>
<evidence type="ECO:0000259" key="4">
    <source>
        <dbReference type="Pfam" id="PF13407"/>
    </source>
</evidence>
<evidence type="ECO:0000313" key="5">
    <source>
        <dbReference type="EMBL" id="MFC6878810.1"/>
    </source>
</evidence>
<gene>
    <name evidence="5" type="ORF">ACFQKB_03410</name>
</gene>
<proteinExistence type="predicted"/>
<feature type="domain" description="Periplasmic binding protein" evidence="4">
    <location>
        <begin position="47"/>
        <end position="309"/>
    </location>
</feature>
<dbReference type="Proteomes" id="UP001596380">
    <property type="component" value="Unassembled WGS sequence"/>
</dbReference>
<evidence type="ECO:0000256" key="3">
    <source>
        <dbReference type="SAM" id="SignalP"/>
    </source>
</evidence>
<dbReference type="RefSeq" id="WP_160819666.1">
    <property type="nucleotide sequence ID" value="NZ_JBHSXE010000001.1"/>
</dbReference>
<organism evidence="5 6">
    <name type="scientific">Actinomadura yumaensis</name>
    <dbReference type="NCBI Taxonomy" id="111807"/>
    <lineage>
        <taxon>Bacteria</taxon>
        <taxon>Bacillati</taxon>
        <taxon>Actinomycetota</taxon>
        <taxon>Actinomycetes</taxon>
        <taxon>Streptosporangiales</taxon>
        <taxon>Thermomonosporaceae</taxon>
        <taxon>Actinomadura</taxon>
    </lineage>
</organism>
<keyword evidence="6" id="KW-1185">Reference proteome</keyword>
<dbReference type="PANTHER" id="PTHR30036:SF1">
    <property type="entry name" value="D-XYLOSE-BINDING PERIPLASMIC PROTEIN"/>
    <property type="match status" value="1"/>
</dbReference>
<dbReference type="InterPro" id="IPR025997">
    <property type="entry name" value="SBP_2_dom"/>
</dbReference>
<evidence type="ECO:0000256" key="1">
    <source>
        <dbReference type="ARBA" id="ARBA00004196"/>
    </source>
</evidence>
<reference evidence="6" key="1">
    <citation type="journal article" date="2019" name="Int. J. Syst. Evol. Microbiol.">
        <title>The Global Catalogue of Microorganisms (GCM) 10K type strain sequencing project: providing services to taxonomists for standard genome sequencing and annotation.</title>
        <authorList>
            <consortium name="The Broad Institute Genomics Platform"/>
            <consortium name="The Broad Institute Genome Sequencing Center for Infectious Disease"/>
            <person name="Wu L."/>
            <person name="Ma J."/>
        </authorList>
    </citation>
    <scope>NUCLEOTIDE SEQUENCE [LARGE SCALE GENOMIC DNA]</scope>
    <source>
        <strain evidence="6">JCM 3369</strain>
    </source>
</reference>
<protein>
    <submittedName>
        <fullName evidence="5">Sugar ABC transporter substrate-binding protein</fullName>
    </submittedName>
</protein>
<evidence type="ECO:0000313" key="6">
    <source>
        <dbReference type="Proteomes" id="UP001596380"/>
    </source>
</evidence>
<dbReference type="Pfam" id="PF13407">
    <property type="entry name" value="Peripla_BP_4"/>
    <property type="match status" value="1"/>
</dbReference>
<feature type="chain" id="PRO_5045614633" evidence="3">
    <location>
        <begin position="25"/>
        <end position="369"/>
    </location>
</feature>
<dbReference type="SUPFAM" id="SSF53822">
    <property type="entry name" value="Periplasmic binding protein-like I"/>
    <property type="match status" value="1"/>
</dbReference>
<dbReference type="InterPro" id="IPR050555">
    <property type="entry name" value="Bact_Solute-Bind_Prot2"/>
</dbReference>
<evidence type="ECO:0000256" key="2">
    <source>
        <dbReference type="ARBA" id="ARBA00022729"/>
    </source>
</evidence>
<feature type="signal peptide" evidence="3">
    <location>
        <begin position="1"/>
        <end position="24"/>
    </location>
</feature>
<dbReference type="InterPro" id="IPR028082">
    <property type="entry name" value="Peripla_BP_I"/>
</dbReference>